<dbReference type="GO" id="GO:0005524">
    <property type="term" value="F:ATP binding"/>
    <property type="evidence" value="ECO:0007669"/>
    <property type="project" value="UniProtKB-KW"/>
</dbReference>
<keyword evidence="12" id="KW-0413">Isomerase</keyword>
<dbReference type="GO" id="GO:0051539">
    <property type="term" value="F:4 iron, 4 sulfur cluster binding"/>
    <property type="evidence" value="ECO:0007669"/>
    <property type="project" value="UniProtKB-KW"/>
</dbReference>
<evidence type="ECO:0000256" key="1">
    <source>
        <dbReference type="ARBA" id="ARBA00022485"/>
    </source>
</evidence>
<dbReference type="GO" id="GO:0003677">
    <property type="term" value="F:DNA binding"/>
    <property type="evidence" value="ECO:0007669"/>
    <property type="project" value="UniProtKB-KW"/>
</dbReference>
<dbReference type="AlphaFoldDB" id="A0A4V3AV14"/>
<dbReference type="Gene3D" id="3.90.320.10">
    <property type="match status" value="1"/>
</dbReference>
<feature type="domain" description="Helicase ATP-binding" evidence="14">
    <location>
        <begin position="179"/>
        <end position="434"/>
    </location>
</feature>
<gene>
    <name evidence="15" type="ORF">E2I14_07430</name>
</gene>
<evidence type="ECO:0000256" key="7">
    <source>
        <dbReference type="ARBA" id="ARBA00022840"/>
    </source>
</evidence>
<keyword evidence="8" id="KW-0408">Iron</keyword>
<evidence type="ECO:0000313" key="16">
    <source>
        <dbReference type="Proteomes" id="UP000294829"/>
    </source>
</evidence>
<sequence length="760" mass="85457">MSSATPSQYSVAVRALCEFTAKRGDLDLRFTPAPSAQEGIEGHAQVTARRGANYQREVKLEGMHGELQVKGRADGFDPQNLQIEEIKTYRGELSDMPANHRQLHWAQAKVYGHLLCQQLKLTQIKVALIYFQVDTQKETVLVEPHSAQELEEFFQQLCEQFLAWAKQEMAHRQRRDAAFKEMRFPHPNFRTGQRELSEAIYKASNRACSLLAQAPTGIGKTIGSLFPMLKASAEHKLNKVFFLAAKTSGRQLALHAIQTLQEQLPPTSLRSLELVSKANACEFPENACHGDSCPLAKGFYDRLPAARLAAAAAPLLDQNQLRALALAHQVCPYYLSTEMAKWCDVIVGDYNYYFDLNAMLYGLTLSESWKIGVLVDEAHNMVSRARDMYSAQLSQRAFKAVRKLAPSVLKKSLDRVNRQWNQFDKTADETHLAQNNYAVLPELPDKFIQALTTLCADIGGYFADNPTLVSPDLQQFYFDTLLFTRLAESFGDHSIVDLSRTHSDTTLCLRNIVPAPFLKPRWAASHSSTLFSATLSPWNYFADLLGMPDQTAWIDVASPFSADQLAVNVVDTISTRYTERQHSLAPIAELIAGQYQQQPGNYLAFFSSFEYMDQVANVIQQRFPSITLWPQTRRMDEDARRQFLANFTNHSQGIGFAVLGGAFAEGIDLPGARLIGAFIATLGLPQINPINEQIKQRMQQLFGAGYDYTYLYPGIQKVVQAAGRVIRTTNDRGVIYLIDDRFGQAQIQQLMPTWWELGKK</sequence>
<keyword evidence="1" id="KW-0004">4Fe-4S</keyword>
<protein>
    <submittedName>
        <fullName evidence="15">ATP-dependent DNA helicase</fullName>
    </submittedName>
</protein>
<keyword evidence="5" id="KW-0378">Hydrolase</keyword>
<dbReference type="InterPro" id="IPR010614">
    <property type="entry name" value="RAD3-like_helicase_DEAD"/>
</dbReference>
<dbReference type="Gene3D" id="1.10.275.30">
    <property type="match status" value="1"/>
</dbReference>
<dbReference type="SMART" id="SM00488">
    <property type="entry name" value="DEXDc2"/>
    <property type="match status" value="1"/>
</dbReference>
<keyword evidence="4" id="KW-0227">DNA damage</keyword>
<keyword evidence="11" id="KW-0234">DNA repair</keyword>
<accession>A0A4V3AV14</accession>
<comment type="similarity">
    <text evidence="13">Belongs to the helicase family. DinG subfamily.</text>
</comment>
<reference evidence="15 16" key="1">
    <citation type="submission" date="2019-03" db="EMBL/GenBank/DDBJ databases">
        <title>Sapientia aquatica gen. nov., sp. nov., isolated from a crater lake.</title>
        <authorList>
            <person name="Felfoldi T."/>
            <person name="Szabo A."/>
            <person name="Toth E."/>
            <person name="Schumann P."/>
            <person name="Keki Z."/>
            <person name="Marialigeti K."/>
            <person name="Mathe I."/>
        </authorList>
    </citation>
    <scope>NUCLEOTIDE SEQUENCE [LARGE SCALE GENOMIC DNA]</scope>
    <source>
        <strain evidence="15 16">SA-152</strain>
    </source>
</reference>
<dbReference type="InterPro" id="IPR011604">
    <property type="entry name" value="PDDEXK-like_dom_sf"/>
</dbReference>
<keyword evidence="9" id="KW-0411">Iron-sulfur</keyword>
<evidence type="ECO:0000313" key="15">
    <source>
        <dbReference type="EMBL" id="TDK67568.1"/>
    </source>
</evidence>
<dbReference type="GO" id="GO:0016818">
    <property type="term" value="F:hydrolase activity, acting on acid anhydrides, in phosphorus-containing anhydrides"/>
    <property type="evidence" value="ECO:0007669"/>
    <property type="project" value="InterPro"/>
</dbReference>
<evidence type="ECO:0000256" key="10">
    <source>
        <dbReference type="ARBA" id="ARBA00023125"/>
    </source>
</evidence>
<comment type="caution">
    <text evidence="15">The sequence shown here is derived from an EMBL/GenBank/DDBJ whole genome shotgun (WGS) entry which is preliminary data.</text>
</comment>
<evidence type="ECO:0000256" key="4">
    <source>
        <dbReference type="ARBA" id="ARBA00022763"/>
    </source>
</evidence>
<evidence type="ECO:0000256" key="11">
    <source>
        <dbReference type="ARBA" id="ARBA00023204"/>
    </source>
</evidence>
<keyword evidence="7" id="KW-0067">ATP-binding</keyword>
<dbReference type="InterPro" id="IPR006555">
    <property type="entry name" value="ATP-dep_Helicase_C"/>
</dbReference>
<evidence type="ECO:0000259" key="14">
    <source>
        <dbReference type="PROSITE" id="PS51193"/>
    </source>
</evidence>
<dbReference type="EMBL" id="SMYL01000002">
    <property type="protein sequence ID" value="TDK67568.1"/>
    <property type="molecule type" value="Genomic_DNA"/>
</dbReference>
<keyword evidence="16" id="KW-1185">Reference proteome</keyword>
<evidence type="ECO:0000256" key="2">
    <source>
        <dbReference type="ARBA" id="ARBA00022723"/>
    </source>
</evidence>
<organism evidence="15 16">
    <name type="scientific">Sapientia aquatica</name>
    <dbReference type="NCBI Taxonomy" id="1549640"/>
    <lineage>
        <taxon>Bacteria</taxon>
        <taxon>Pseudomonadati</taxon>
        <taxon>Pseudomonadota</taxon>
        <taxon>Betaproteobacteria</taxon>
        <taxon>Burkholderiales</taxon>
        <taxon>Oxalobacteraceae</taxon>
        <taxon>Sapientia</taxon>
    </lineage>
</organism>
<dbReference type="Pfam" id="PF13307">
    <property type="entry name" value="Helicase_C_2"/>
    <property type="match status" value="1"/>
</dbReference>
<evidence type="ECO:0000256" key="12">
    <source>
        <dbReference type="ARBA" id="ARBA00023235"/>
    </source>
</evidence>
<evidence type="ECO:0000256" key="5">
    <source>
        <dbReference type="ARBA" id="ARBA00022801"/>
    </source>
</evidence>
<dbReference type="SMART" id="SM00491">
    <property type="entry name" value="HELICc2"/>
    <property type="match status" value="1"/>
</dbReference>
<dbReference type="RefSeq" id="WP_133326946.1">
    <property type="nucleotide sequence ID" value="NZ_SMYL01000002.1"/>
</dbReference>
<dbReference type="Gene3D" id="3.40.50.300">
    <property type="entry name" value="P-loop containing nucleotide triphosphate hydrolases"/>
    <property type="match status" value="2"/>
</dbReference>
<keyword evidence="10" id="KW-0238">DNA-binding</keyword>
<dbReference type="GO" id="GO:0003678">
    <property type="term" value="F:DNA helicase activity"/>
    <property type="evidence" value="ECO:0007669"/>
    <property type="project" value="InterPro"/>
</dbReference>
<keyword evidence="3" id="KW-0547">Nucleotide-binding</keyword>
<dbReference type="InterPro" id="IPR006554">
    <property type="entry name" value="Helicase-like_DEXD_c2"/>
</dbReference>
<proteinExistence type="inferred from homology"/>
<dbReference type="SUPFAM" id="SSF52540">
    <property type="entry name" value="P-loop containing nucleoside triphosphate hydrolases"/>
    <property type="match status" value="2"/>
</dbReference>
<evidence type="ECO:0000256" key="13">
    <source>
        <dbReference type="ARBA" id="ARBA00038058"/>
    </source>
</evidence>
<evidence type="ECO:0000256" key="6">
    <source>
        <dbReference type="ARBA" id="ARBA00022806"/>
    </source>
</evidence>
<dbReference type="InterPro" id="IPR014013">
    <property type="entry name" value="Helic_SF1/SF2_ATP-bd_DinG/Rad3"/>
</dbReference>
<dbReference type="InterPro" id="IPR045028">
    <property type="entry name" value="DinG/Rad3-like"/>
</dbReference>
<dbReference type="GO" id="GO:0006281">
    <property type="term" value="P:DNA repair"/>
    <property type="evidence" value="ECO:0007669"/>
    <property type="project" value="UniProtKB-KW"/>
</dbReference>
<evidence type="ECO:0000256" key="8">
    <source>
        <dbReference type="ARBA" id="ARBA00023004"/>
    </source>
</evidence>
<dbReference type="PROSITE" id="PS51193">
    <property type="entry name" value="HELICASE_ATP_BIND_2"/>
    <property type="match status" value="1"/>
</dbReference>
<dbReference type="Pfam" id="PF06733">
    <property type="entry name" value="DEAD_2"/>
    <property type="match status" value="1"/>
</dbReference>
<keyword evidence="6 15" id="KW-0347">Helicase</keyword>
<dbReference type="PANTHER" id="PTHR11472">
    <property type="entry name" value="DNA REPAIR DEAD HELICASE RAD3/XP-D SUBFAMILY MEMBER"/>
    <property type="match status" value="1"/>
</dbReference>
<evidence type="ECO:0000256" key="3">
    <source>
        <dbReference type="ARBA" id="ARBA00022741"/>
    </source>
</evidence>
<dbReference type="OrthoDB" id="9765586at2"/>
<dbReference type="Proteomes" id="UP000294829">
    <property type="component" value="Unassembled WGS sequence"/>
</dbReference>
<keyword evidence="2" id="KW-0479">Metal-binding</keyword>
<dbReference type="InterPro" id="IPR027417">
    <property type="entry name" value="P-loop_NTPase"/>
</dbReference>
<dbReference type="PANTHER" id="PTHR11472:SF34">
    <property type="entry name" value="REGULATOR OF TELOMERE ELONGATION HELICASE 1"/>
    <property type="match status" value="1"/>
</dbReference>
<dbReference type="GO" id="GO:0046872">
    <property type="term" value="F:metal ion binding"/>
    <property type="evidence" value="ECO:0007669"/>
    <property type="project" value="UniProtKB-KW"/>
</dbReference>
<name>A0A4V3AV14_9BURK</name>
<evidence type="ECO:0000256" key="9">
    <source>
        <dbReference type="ARBA" id="ARBA00023014"/>
    </source>
</evidence>